<evidence type="ECO:0000313" key="4">
    <source>
        <dbReference type="Proteomes" id="UP000001497"/>
    </source>
</evidence>
<sequence>MQEQTSKFIKSKSETCCDFWQSLVKKIYAPNADVIFLHRRDVLAAFKRLQKAKPNYGFEISYKQESKGYRNCDKSQVVCLRKSLGSAASIEFLVDCDAKYLSIRFSHIDAGKFNVSYERCWCNLEATLENLVKFVDEFTNYNEQSSRIIMEIEKDYTIQMSFDIQNYLEQIPALQNVLKQTENFLKEIPFPISIKALDKSRF</sequence>
<dbReference type="KEGG" id="fsc:FSU_2635"/>
<reference evidence="3" key="2">
    <citation type="submission" date="2010-08" db="EMBL/GenBank/DDBJ databases">
        <title>Complete sequence of Fibrobacter succinogenes subsp. succinogenes S85.</title>
        <authorList>
            <person name="Durkin A.S."/>
            <person name="Nelson K.E."/>
            <person name="Morrison M."/>
            <person name="Forsberg C.W."/>
            <person name="Wilson D.B."/>
            <person name="Russell J.B."/>
            <person name="Cann I.K.O."/>
            <person name="Mackie R.I."/>
            <person name="White B.A."/>
        </authorList>
    </citation>
    <scope>NUCLEOTIDE SEQUENCE [LARGE SCALE GENOMIC DNA]</scope>
    <source>
        <strain evidence="3">ATCC 19169 / S85</strain>
    </source>
</reference>
<keyword evidence="4" id="KW-1185">Reference proteome</keyword>
<evidence type="ECO:0000313" key="1">
    <source>
        <dbReference type="EMBL" id="ACX75693.1"/>
    </source>
</evidence>
<name>C9RJH6_FIBSS</name>
<dbReference type="AlphaFoldDB" id="C9RJH6"/>
<reference evidence="2" key="3">
    <citation type="submission" date="2010-08" db="EMBL/GenBank/DDBJ databases">
        <authorList>
            <person name="Durkin A.S."/>
            <person name="Nelson K.E."/>
            <person name="Morrison M."/>
            <person name="Forsberg C.W."/>
            <person name="Wilson D.B."/>
            <person name="Russell J.B."/>
            <person name="Cann I.K.O."/>
            <person name="Mackie R.I."/>
            <person name="White B.A."/>
        </authorList>
    </citation>
    <scope>NUCLEOTIDE SEQUENCE</scope>
    <source>
        <strain evidence="2">S85</strain>
    </source>
</reference>
<gene>
    <name evidence="1" type="ordered locus">Fisuc_2106</name>
    <name evidence="2" type="ordered locus">FSU_2635</name>
</gene>
<dbReference type="EMBL" id="CP002158">
    <property type="protein sequence ID" value="ADL25776.1"/>
    <property type="molecule type" value="Genomic_DNA"/>
</dbReference>
<dbReference type="HOGENOM" id="CLU_1352939_0_0_0"/>
<dbReference type="Proteomes" id="UP000000517">
    <property type="component" value="Chromosome"/>
</dbReference>
<accession>C9RJH6</accession>
<organism evidence="2 3">
    <name type="scientific">Fibrobacter succinogenes (strain ATCC 19169 / S85)</name>
    <dbReference type="NCBI Taxonomy" id="59374"/>
    <lineage>
        <taxon>Bacteria</taxon>
        <taxon>Pseudomonadati</taxon>
        <taxon>Fibrobacterota</taxon>
        <taxon>Fibrobacteria</taxon>
        <taxon>Fibrobacterales</taxon>
        <taxon>Fibrobacteraceae</taxon>
        <taxon>Fibrobacter</taxon>
    </lineage>
</organism>
<evidence type="ECO:0000313" key="2">
    <source>
        <dbReference type="EMBL" id="ADL25776.1"/>
    </source>
</evidence>
<dbReference type="KEGG" id="fsu:Fisuc_2106"/>
<reference evidence="1 4" key="1">
    <citation type="submission" date="2009-10" db="EMBL/GenBank/DDBJ databases">
        <title>Complete sequence of Fibrobacter succinogenes subsp. succinogenes S85.</title>
        <authorList>
            <consortium name="US DOE Joint Genome Institute"/>
            <person name="Lucas S."/>
            <person name="Copeland A."/>
            <person name="Lapidus A."/>
            <person name="Glavina del Rio T."/>
            <person name="Tice H."/>
            <person name="Bruce D."/>
            <person name="Goodwin L."/>
            <person name="Pitluck S."/>
            <person name="Chertkov O."/>
            <person name="Detter J.C."/>
            <person name="Han C."/>
            <person name="Tapia R."/>
            <person name="Larimer F."/>
            <person name="Land M."/>
            <person name="Hauser L."/>
            <person name="Kyrpides N."/>
            <person name="Mikhailova N."/>
            <person name="Weimer P.J."/>
            <person name="Stevenson D.M."/>
            <person name="Boyum J."/>
            <person name="Brumm P.I."/>
            <person name="Mead D."/>
        </authorList>
    </citation>
    <scope>NUCLEOTIDE SEQUENCE [LARGE SCALE GENOMIC DNA]</scope>
    <source>
        <strain evidence="4">ATCC 19169 / S85</strain>
        <strain evidence="1">S85</strain>
    </source>
</reference>
<evidence type="ECO:0000313" key="3">
    <source>
        <dbReference type="Proteomes" id="UP000000517"/>
    </source>
</evidence>
<proteinExistence type="predicted"/>
<dbReference type="Proteomes" id="UP000001497">
    <property type="component" value="Chromosome"/>
</dbReference>
<dbReference type="OrthoDB" id="9812643at2"/>
<dbReference type="RefSeq" id="WP_014546754.1">
    <property type="nucleotide sequence ID" value="NC_013410.1"/>
</dbReference>
<protein>
    <submittedName>
        <fullName evidence="2">Uncharacterized protein</fullName>
    </submittedName>
</protein>
<dbReference type="STRING" id="59374.FSU_2635"/>
<dbReference type="EMBL" id="CP001792">
    <property type="protein sequence ID" value="ACX75693.1"/>
    <property type="molecule type" value="Genomic_DNA"/>
</dbReference>